<organism evidence="5 6">
    <name type="scientific">Tetranychus urticae</name>
    <name type="common">Two-spotted spider mite</name>
    <dbReference type="NCBI Taxonomy" id="32264"/>
    <lineage>
        <taxon>Eukaryota</taxon>
        <taxon>Metazoa</taxon>
        <taxon>Ecdysozoa</taxon>
        <taxon>Arthropoda</taxon>
        <taxon>Chelicerata</taxon>
        <taxon>Arachnida</taxon>
        <taxon>Acari</taxon>
        <taxon>Acariformes</taxon>
        <taxon>Trombidiformes</taxon>
        <taxon>Prostigmata</taxon>
        <taxon>Eleutherengona</taxon>
        <taxon>Raphignathae</taxon>
        <taxon>Tetranychoidea</taxon>
        <taxon>Tetranychidae</taxon>
        <taxon>Tetranychus</taxon>
    </lineage>
</organism>
<dbReference type="PANTHER" id="PTHR10907">
    <property type="entry name" value="REGUCALCIN"/>
    <property type="match status" value="1"/>
</dbReference>
<comment type="similarity">
    <text evidence="1">Belongs to the SMP-30/CGR1 family.</text>
</comment>
<dbReference type="PANTHER" id="PTHR10907:SF47">
    <property type="entry name" value="REGUCALCIN"/>
    <property type="match status" value="1"/>
</dbReference>
<feature type="binding site" evidence="3">
    <location>
        <position position="127"/>
    </location>
    <ligand>
        <name>substrate</name>
    </ligand>
</feature>
<evidence type="ECO:0000259" key="4">
    <source>
        <dbReference type="Pfam" id="PF08450"/>
    </source>
</evidence>
<reference evidence="6" key="1">
    <citation type="submission" date="2011-08" db="EMBL/GenBank/DDBJ databases">
        <authorList>
            <person name="Rombauts S."/>
        </authorList>
    </citation>
    <scope>NUCLEOTIDE SEQUENCE</scope>
    <source>
        <strain evidence="6">London</strain>
    </source>
</reference>
<evidence type="ECO:0000256" key="3">
    <source>
        <dbReference type="PIRSR" id="PIRSR605511-2"/>
    </source>
</evidence>
<evidence type="ECO:0000313" key="5">
    <source>
        <dbReference type="EnsemblMetazoa" id="tetur08g07380.1"/>
    </source>
</evidence>
<evidence type="ECO:0000256" key="2">
    <source>
        <dbReference type="PIRSR" id="PIRSR605511-1"/>
    </source>
</evidence>
<protein>
    <recommendedName>
        <fullName evidence="4">SMP-30/Gluconolactonase/LRE-like region domain-containing protein</fullName>
    </recommendedName>
</protein>
<feature type="binding site" evidence="3">
    <location>
        <position position="215"/>
    </location>
    <ligand>
        <name>a divalent metal cation</name>
        <dbReference type="ChEBI" id="CHEBI:60240"/>
    </ligand>
</feature>
<dbReference type="GO" id="GO:0004341">
    <property type="term" value="F:gluconolactonase activity"/>
    <property type="evidence" value="ECO:0007669"/>
    <property type="project" value="TreeGrafter"/>
</dbReference>
<dbReference type="eggNOG" id="KOG4499">
    <property type="taxonomic scope" value="Eukaryota"/>
</dbReference>
<feature type="domain" description="SMP-30/Gluconolactonase/LRE-like region" evidence="4">
    <location>
        <begin position="21"/>
        <end position="275"/>
    </location>
</feature>
<proteinExistence type="inferred from homology"/>
<dbReference type="OrthoDB" id="423498at2759"/>
<keyword evidence="3" id="KW-0479">Metal-binding</keyword>
<gene>
    <name evidence="5" type="primary">107362627</name>
</gene>
<evidence type="ECO:0000313" key="6">
    <source>
        <dbReference type="Proteomes" id="UP000015104"/>
    </source>
</evidence>
<dbReference type="EnsemblMetazoa" id="tetur08g07380.1">
    <property type="protein sequence ID" value="tetur08g07380.1"/>
    <property type="gene ID" value="tetur08g07380"/>
</dbReference>
<reference evidence="5" key="2">
    <citation type="submission" date="2015-06" db="UniProtKB">
        <authorList>
            <consortium name="EnsemblMetazoa"/>
        </authorList>
    </citation>
    <scope>IDENTIFICATION</scope>
</reference>
<dbReference type="EMBL" id="CAEY01001960">
    <property type="status" value="NOT_ANNOTATED_CDS"/>
    <property type="molecule type" value="Genomic_DNA"/>
</dbReference>
<dbReference type="HOGENOM" id="CLU_036110_3_2_1"/>
<dbReference type="Proteomes" id="UP000015104">
    <property type="component" value="Unassembled WGS sequence"/>
</dbReference>
<feature type="binding site" evidence="3">
    <location>
        <position position="109"/>
    </location>
    <ligand>
        <name>substrate</name>
    </ligand>
</feature>
<accession>T1KCE9</accession>
<dbReference type="InterPro" id="IPR013658">
    <property type="entry name" value="SGL"/>
</dbReference>
<keyword evidence="6" id="KW-1185">Reference proteome</keyword>
<dbReference type="InterPro" id="IPR005511">
    <property type="entry name" value="SMP-30"/>
</dbReference>
<dbReference type="SUPFAM" id="SSF63829">
    <property type="entry name" value="Calcium-dependent phosphotriesterase"/>
    <property type="match status" value="1"/>
</dbReference>
<keyword evidence="3" id="KW-0862">Zinc</keyword>
<feature type="active site" description="Proton donor/acceptor" evidence="2">
    <location>
        <position position="215"/>
    </location>
</feature>
<feature type="binding site" evidence="3">
    <location>
        <position position="107"/>
    </location>
    <ligand>
        <name>substrate</name>
    </ligand>
</feature>
<dbReference type="Gene3D" id="2.120.10.30">
    <property type="entry name" value="TolB, C-terminal domain"/>
    <property type="match status" value="1"/>
</dbReference>
<dbReference type="Pfam" id="PF08450">
    <property type="entry name" value="SGL"/>
    <property type="match status" value="1"/>
</dbReference>
<dbReference type="GO" id="GO:0019853">
    <property type="term" value="P:L-ascorbic acid biosynthetic process"/>
    <property type="evidence" value="ECO:0007669"/>
    <property type="project" value="TreeGrafter"/>
</dbReference>
<name>T1KCE9_TETUR</name>
<feature type="binding site" evidence="3">
    <location>
        <position position="23"/>
    </location>
    <ligand>
        <name>a divalent metal cation</name>
        <dbReference type="ChEBI" id="CHEBI:60240"/>
    </ligand>
</feature>
<dbReference type="STRING" id="32264.T1KCE9"/>
<dbReference type="OMA" id="HLWICHY"/>
<sequence>MSSLPEIRHNLKRISPYTVELGEGPHYDEKTGRLYHVDLVKGGCYYLDTKTLEYESIYFEPGLTLIVPIEGKAGQFVISKNRSLYTLDWAKKSCDLITTVDHDKDTRVNDGKCDPSGRLWFGTMNWERKPGCFAPNLGSLYSLNHNRQVSLHQDNVTIANGLAWSSCKTKFYFIDSMARQVWVYDYDDQSGNISNRKTVIDYKDCNGLSCREVPDGMTIDLHDKLWVTSFNGKKVSRIDPETGKVLGIITTPASKTTSATWGGPDFRTLYVTSATYGASQDELQAEPDAGAIFSITFDQENIRGGINQAVKFN</sequence>
<dbReference type="InterPro" id="IPR011042">
    <property type="entry name" value="6-blade_b-propeller_TolB-like"/>
</dbReference>
<dbReference type="KEGG" id="tut:107362627"/>
<dbReference type="AlphaFoldDB" id="T1KCE9"/>
<dbReference type="GO" id="GO:0005509">
    <property type="term" value="F:calcium ion binding"/>
    <property type="evidence" value="ECO:0007669"/>
    <property type="project" value="TreeGrafter"/>
</dbReference>
<evidence type="ECO:0000256" key="1">
    <source>
        <dbReference type="ARBA" id="ARBA00008853"/>
    </source>
</evidence>
<dbReference type="PRINTS" id="PR01790">
    <property type="entry name" value="SMP30FAMILY"/>
</dbReference>
<feature type="binding site" evidence="3">
    <location>
        <position position="160"/>
    </location>
    <ligand>
        <name>a divalent metal cation</name>
        <dbReference type="ChEBI" id="CHEBI:60240"/>
    </ligand>
</feature>
<comment type="cofactor">
    <cofactor evidence="3">
        <name>Zn(2+)</name>
        <dbReference type="ChEBI" id="CHEBI:29105"/>
    </cofactor>
    <text evidence="3">Binds 1 divalent metal cation per subunit.</text>
</comment>